<proteinExistence type="predicted"/>
<protein>
    <submittedName>
        <fullName evidence="7">Low-density lipoprotein receptor-related protein 1B</fullName>
    </submittedName>
</protein>
<feature type="repeat" description="LDL-receptor class B" evidence="6">
    <location>
        <begin position="135"/>
        <end position="177"/>
    </location>
</feature>
<keyword evidence="7" id="KW-0675">Receptor</keyword>
<dbReference type="EMBL" id="BPLR01000588">
    <property type="protein sequence ID" value="GIY95885.1"/>
    <property type="molecule type" value="Genomic_DNA"/>
</dbReference>
<dbReference type="InterPro" id="IPR050778">
    <property type="entry name" value="Cueball_EGF_LRP_Nidogen"/>
</dbReference>
<evidence type="ECO:0000313" key="7">
    <source>
        <dbReference type="EMBL" id="GIY95885.1"/>
    </source>
</evidence>
<accession>A0AAV4XNW3</accession>
<dbReference type="Proteomes" id="UP001054945">
    <property type="component" value="Unassembled WGS sequence"/>
</dbReference>
<reference evidence="7 8" key="1">
    <citation type="submission" date="2021-06" db="EMBL/GenBank/DDBJ databases">
        <title>Caerostris extrusa draft genome.</title>
        <authorList>
            <person name="Kono N."/>
            <person name="Arakawa K."/>
        </authorList>
    </citation>
    <scope>NUCLEOTIDE SEQUENCE [LARGE SCALE GENOMIC DNA]</scope>
</reference>
<gene>
    <name evidence="7" type="primary">LRP1B</name>
    <name evidence="7" type="ORF">CEXT_577871</name>
</gene>
<dbReference type="Gene3D" id="2.120.10.30">
    <property type="entry name" value="TolB, C-terminal domain"/>
    <property type="match status" value="2"/>
</dbReference>
<dbReference type="SUPFAM" id="SSF57196">
    <property type="entry name" value="EGF/Laminin"/>
    <property type="match status" value="1"/>
</dbReference>
<name>A0AAV4XNW3_CAEEX</name>
<dbReference type="PANTHER" id="PTHR46513:SF37">
    <property type="entry name" value="LDL RECEPTOR RELATED PROTEIN 1-RELATED"/>
    <property type="match status" value="1"/>
</dbReference>
<dbReference type="GO" id="GO:0060070">
    <property type="term" value="P:canonical Wnt signaling pathway"/>
    <property type="evidence" value="ECO:0007669"/>
    <property type="project" value="TreeGrafter"/>
</dbReference>
<keyword evidence="4" id="KW-1015">Disulfide bond</keyword>
<evidence type="ECO:0000256" key="4">
    <source>
        <dbReference type="ARBA" id="ARBA00023157"/>
    </source>
</evidence>
<keyword evidence="5" id="KW-0325">Glycoprotein</keyword>
<keyword evidence="7" id="KW-0449">Lipoprotein</keyword>
<dbReference type="SUPFAM" id="SSF63825">
    <property type="entry name" value="YWTD domain"/>
    <property type="match status" value="1"/>
</dbReference>
<evidence type="ECO:0000256" key="1">
    <source>
        <dbReference type="ARBA" id="ARBA00022536"/>
    </source>
</evidence>
<evidence type="ECO:0000256" key="3">
    <source>
        <dbReference type="ARBA" id="ARBA00022737"/>
    </source>
</evidence>
<dbReference type="SMART" id="SM00135">
    <property type="entry name" value="LY"/>
    <property type="match status" value="4"/>
</dbReference>
<dbReference type="PROSITE" id="PS51120">
    <property type="entry name" value="LDLRB"/>
    <property type="match status" value="1"/>
</dbReference>
<dbReference type="GO" id="GO:0042813">
    <property type="term" value="F:Wnt receptor activity"/>
    <property type="evidence" value="ECO:0007669"/>
    <property type="project" value="TreeGrafter"/>
</dbReference>
<organism evidence="7 8">
    <name type="scientific">Caerostris extrusa</name>
    <name type="common">Bark spider</name>
    <name type="synonym">Caerostris bankana</name>
    <dbReference type="NCBI Taxonomy" id="172846"/>
    <lineage>
        <taxon>Eukaryota</taxon>
        <taxon>Metazoa</taxon>
        <taxon>Ecdysozoa</taxon>
        <taxon>Arthropoda</taxon>
        <taxon>Chelicerata</taxon>
        <taxon>Arachnida</taxon>
        <taxon>Araneae</taxon>
        <taxon>Araneomorphae</taxon>
        <taxon>Entelegynae</taxon>
        <taxon>Araneoidea</taxon>
        <taxon>Araneidae</taxon>
        <taxon>Caerostris</taxon>
    </lineage>
</organism>
<evidence type="ECO:0000313" key="8">
    <source>
        <dbReference type="Proteomes" id="UP001054945"/>
    </source>
</evidence>
<keyword evidence="3" id="KW-0677">Repeat</keyword>
<comment type="caution">
    <text evidence="7">The sequence shown here is derived from an EMBL/GenBank/DDBJ whole genome shotgun (WGS) entry which is preliminary data.</text>
</comment>
<dbReference type="InterPro" id="IPR011042">
    <property type="entry name" value="6-blade_b-propeller_TolB-like"/>
</dbReference>
<sequence length="368" mass="41665">MISISFSHPFQANKWNGTNVQVVQRAITQPFDIIVYHPSRQPKGNFSNPCKDNNGGCSHLCLLNFNNTRTCDCPHLMSLAADKKTCYKNEKVLLFTRQNEIRGVELTMPYYNMIPPISLPKVMKVHQIDFVASRHQIFWSDSDLSEVKRANLSASTVDTLIDTVLESPDCFAVDWVSENLFVCSSTGDSPGRILASNLDGEYIVNIITEDLHNPRSLAVDPFEGILFWSDHGNVREHPVIEMSRMDGNDRELLLSGSYENKVTFAMSLTLDFEHPNNYLYFVDTGLNVIQRIELGSKKLETIPIKPEHIQRPSALTIYYDKLIYATSGDSCIHSVDKLTGQNHTILRENTEGVFGLKVYDEQLQNSEL</sequence>
<evidence type="ECO:0000256" key="5">
    <source>
        <dbReference type="ARBA" id="ARBA00023180"/>
    </source>
</evidence>
<dbReference type="AlphaFoldDB" id="A0AAV4XNW3"/>
<keyword evidence="2" id="KW-0732">Signal</keyword>
<dbReference type="GO" id="GO:0005886">
    <property type="term" value="C:plasma membrane"/>
    <property type="evidence" value="ECO:0007669"/>
    <property type="project" value="TreeGrafter"/>
</dbReference>
<keyword evidence="1" id="KW-0245">EGF-like domain</keyword>
<dbReference type="FunFam" id="2.120.10.30:FF:000241">
    <property type="entry name" value="Low-density lipoprotein receptor-related protein 6"/>
    <property type="match status" value="1"/>
</dbReference>
<evidence type="ECO:0000256" key="2">
    <source>
        <dbReference type="ARBA" id="ARBA00022729"/>
    </source>
</evidence>
<dbReference type="GO" id="GO:0017147">
    <property type="term" value="F:Wnt-protein binding"/>
    <property type="evidence" value="ECO:0007669"/>
    <property type="project" value="TreeGrafter"/>
</dbReference>
<dbReference type="Pfam" id="PF14670">
    <property type="entry name" value="FXa_inhibition"/>
    <property type="match status" value="1"/>
</dbReference>
<evidence type="ECO:0000256" key="6">
    <source>
        <dbReference type="PROSITE-ProRule" id="PRU00461"/>
    </source>
</evidence>
<dbReference type="InterPro" id="IPR000033">
    <property type="entry name" value="LDLR_classB_rpt"/>
</dbReference>
<dbReference type="PANTHER" id="PTHR46513">
    <property type="entry name" value="VITELLOGENIN RECEPTOR-LIKE PROTEIN-RELATED-RELATED"/>
    <property type="match status" value="1"/>
</dbReference>
<keyword evidence="8" id="KW-1185">Reference proteome</keyword>